<dbReference type="Proteomes" id="UP000239763">
    <property type="component" value="Unassembled WGS sequence"/>
</dbReference>
<protein>
    <submittedName>
        <fullName evidence="1">Uncharacterized protein</fullName>
    </submittedName>
</protein>
<dbReference type="RefSeq" id="WP_102296427.1">
    <property type="nucleotide sequence ID" value="NZ_JAJGZL010000076.1"/>
</dbReference>
<gene>
    <name evidence="1" type="ORF">BCV38_04355</name>
</gene>
<comment type="caution">
    <text evidence="1">The sequence shown here is derived from an EMBL/GenBank/DDBJ whole genome shotgun (WGS) entry which is preliminary data.</text>
</comment>
<keyword evidence="2" id="KW-1185">Reference proteome</keyword>
<accession>A0AA44VSH6</accession>
<evidence type="ECO:0000313" key="2">
    <source>
        <dbReference type="Proteomes" id="UP000239763"/>
    </source>
</evidence>
<dbReference type="AlphaFoldDB" id="A0AA44VSH6"/>
<name>A0AA44VSH6_9VIBR</name>
<proteinExistence type="predicted"/>
<sequence>MVVNLSHPQTKPQITTEVQAIIVIGLGLRVRRHQETQVLRIEVGLRVQRHHLETQLDLHTKVELLARSILRASKLRLSSPIDLRQEPPLLLVGPRLSFQLTLLDLVVLVLVQQTVLVVRWMS</sequence>
<dbReference type="EMBL" id="MCSB01000013">
    <property type="protein sequence ID" value="PME29315.1"/>
    <property type="molecule type" value="Genomic_DNA"/>
</dbReference>
<reference evidence="1 2" key="1">
    <citation type="journal article" date="2018" name="Nature">
        <title>A major lineage of non-tailed dsDNA viruses as unrecognized killers of marine bacteria.</title>
        <authorList>
            <person name="Kauffman K.M."/>
            <person name="Hussain F.A."/>
            <person name="Yang J."/>
            <person name="Arevalo P."/>
            <person name="Brown J.M."/>
            <person name="Chang W.K."/>
            <person name="VanInsberghe D."/>
            <person name="Elsherbini J."/>
            <person name="Sharma R.S."/>
            <person name="Cutler M.B."/>
            <person name="Kelly L."/>
            <person name="Polz M.F."/>
        </authorList>
    </citation>
    <scope>NUCLEOTIDE SEQUENCE [LARGE SCALE GENOMIC DNA]</scope>
    <source>
        <strain evidence="1 2">10N.286.55.E1</strain>
    </source>
</reference>
<evidence type="ECO:0000313" key="1">
    <source>
        <dbReference type="EMBL" id="PME29315.1"/>
    </source>
</evidence>
<organism evidence="1 2">
    <name type="scientific">Vibrio lentus</name>
    <dbReference type="NCBI Taxonomy" id="136468"/>
    <lineage>
        <taxon>Bacteria</taxon>
        <taxon>Pseudomonadati</taxon>
        <taxon>Pseudomonadota</taxon>
        <taxon>Gammaproteobacteria</taxon>
        <taxon>Vibrionales</taxon>
        <taxon>Vibrionaceae</taxon>
        <taxon>Vibrio</taxon>
    </lineage>
</organism>